<dbReference type="SUPFAM" id="SSF49503">
    <property type="entry name" value="Cupredoxins"/>
    <property type="match status" value="1"/>
</dbReference>
<reference evidence="6 7" key="1">
    <citation type="journal article" date="2015" name="Genome Biol.">
        <title>Comparative genomics of Steinernema reveals deeply conserved gene regulatory networks.</title>
        <authorList>
            <person name="Dillman A.R."/>
            <person name="Macchietto M."/>
            <person name="Porter C.F."/>
            <person name="Rogers A."/>
            <person name="Williams B."/>
            <person name="Antoshechkin I."/>
            <person name="Lee M.M."/>
            <person name="Goodwin Z."/>
            <person name="Lu X."/>
            <person name="Lewis E.E."/>
            <person name="Goodrich-Blair H."/>
            <person name="Stock S.P."/>
            <person name="Adams B.J."/>
            <person name="Sternberg P.W."/>
            <person name="Mortazavi A."/>
        </authorList>
    </citation>
    <scope>NUCLEOTIDE SEQUENCE [LARGE SCALE GENOMIC DNA]</scope>
    <source>
        <strain evidence="6 7">ALL</strain>
    </source>
</reference>
<dbReference type="GO" id="GO:0005507">
    <property type="term" value="F:copper ion binding"/>
    <property type="evidence" value="ECO:0007669"/>
    <property type="project" value="InterPro"/>
</dbReference>
<keyword evidence="4" id="KW-1133">Transmembrane helix</keyword>
<dbReference type="PANTHER" id="PTHR11709">
    <property type="entry name" value="MULTI-COPPER OXIDASE"/>
    <property type="match status" value="1"/>
</dbReference>
<evidence type="ECO:0000313" key="6">
    <source>
        <dbReference type="EMBL" id="TMS38410.1"/>
    </source>
</evidence>
<feature type="domain" description="Plastocyanin-like" evidence="5">
    <location>
        <begin position="34"/>
        <end position="84"/>
    </location>
</feature>
<evidence type="ECO:0000256" key="4">
    <source>
        <dbReference type="SAM" id="Phobius"/>
    </source>
</evidence>
<dbReference type="AlphaFoldDB" id="A0A4U8UY06"/>
<name>A0A4U8UY06_STECR</name>
<dbReference type="Gene3D" id="2.60.40.420">
    <property type="entry name" value="Cupredoxins - blue copper proteins"/>
    <property type="match status" value="1"/>
</dbReference>
<proteinExistence type="predicted"/>
<sequence length="148" mass="16171">MNRDIPCANENTSCNKLVWSNKAWLMGNIKGMSTTPSSRDTVVVPVGGYVTLRFKTTNPGWWFAHCHLMLHNMGGTAFAFRVGDPNQVPSPPAAFPHTCGDYEPSSAPKPYMPTPPTTENTKSSPESIGSLNFIFTAAFFAILNALYL</sequence>
<dbReference type="InterPro" id="IPR008972">
    <property type="entry name" value="Cupredoxin"/>
</dbReference>
<dbReference type="InterPro" id="IPR045087">
    <property type="entry name" value="Cu-oxidase_fam"/>
</dbReference>
<keyword evidence="2" id="KW-0560">Oxidoreductase</keyword>
<comment type="caution">
    <text evidence="6">The sequence shown here is derived from an EMBL/GenBank/DDBJ whole genome shotgun (WGS) entry which is preliminary data.</text>
</comment>
<evidence type="ECO:0000256" key="3">
    <source>
        <dbReference type="ARBA" id="ARBA00023008"/>
    </source>
</evidence>
<keyword evidence="4" id="KW-0812">Transmembrane</keyword>
<evidence type="ECO:0000256" key="1">
    <source>
        <dbReference type="ARBA" id="ARBA00022723"/>
    </source>
</evidence>
<keyword evidence="7" id="KW-1185">Reference proteome</keyword>
<keyword evidence="4" id="KW-0472">Membrane</keyword>
<evidence type="ECO:0000256" key="2">
    <source>
        <dbReference type="ARBA" id="ARBA00023002"/>
    </source>
</evidence>
<dbReference type="EMBL" id="AZBU02000001">
    <property type="protein sequence ID" value="TMS38410.1"/>
    <property type="molecule type" value="Genomic_DNA"/>
</dbReference>
<dbReference type="PANTHER" id="PTHR11709:SF394">
    <property type="entry name" value="FI03373P-RELATED"/>
    <property type="match status" value="1"/>
</dbReference>
<dbReference type="GO" id="GO:0016491">
    <property type="term" value="F:oxidoreductase activity"/>
    <property type="evidence" value="ECO:0007669"/>
    <property type="project" value="UniProtKB-KW"/>
</dbReference>
<dbReference type="GO" id="GO:0005886">
    <property type="term" value="C:plasma membrane"/>
    <property type="evidence" value="ECO:0007669"/>
    <property type="project" value="TreeGrafter"/>
</dbReference>
<keyword evidence="3" id="KW-0186">Copper</keyword>
<dbReference type="Proteomes" id="UP000298663">
    <property type="component" value="Unassembled WGS sequence"/>
</dbReference>
<evidence type="ECO:0000259" key="5">
    <source>
        <dbReference type="Pfam" id="PF07731"/>
    </source>
</evidence>
<keyword evidence="1" id="KW-0479">Metal-binding</keyword>
<feature type="transmembrane region" description="Helical" evidence="4">
    <location>
        <begin position="128"/>
        <end position="147"/>
    </location>
</feature>
<dbReference type="Pfam" id="PF07731">
    <property type="entry name" value="Cu-oxidase_2"/>
    <property type="match status" value="1"/>
</dbReference>
<reference evidence="6 7" key="2">
    <citation type="journal article" date="2019" name="G3 (Bethesda)">
        <title>Hybrid Assembly of the Genome of the Entomopathogenic Nematode Steinernema carpocapsae Identifies the X-Chromosome.</title>
        <authorList>
            <person name="Serra L."/>
            <person name="Macchietto M."/>
            <person name="Macias-Munoz A."/>
            <person name="McGill C.J."/>
            <person name="Rodriguez I.M."/>
            <person name="Rodriguez B."/>
            <person name="Murad R."/>
            <person name="Mortazavi A."/>
        </authorList>
    </citation>
    <scope>NUCLEOTIDE SEQUENCE [LARGE SCALE GENOMIC DNA]</scope>
    <source>
        <strain evidence="6 7">ALL</strain>
    </source>
</reference>
<dbReference type="GO" id="GO:0006826">
    <property type="term" value="P:iron ion transport"/>
    <property type="evidence" value="ECO:0007669"/>
    <property type="project" value="TreeGrafter"/>
</dbReference>
<dbReference type="STRING" id="34508.A0A4U8UY06"/>
<accession>A0A4U8UY06</accession>
<gene>
    <name evidence="6" type="ORF">L596_005142</name>
</gene>
<dbReference type="OrthoDB" id="2121828at2759"/>
<organism evidence="6 7">
    <name type="scientific">Steinernema carpocapsae</name>
    <name type="common">Entomopathogenic nematode</name>
    <dbReference type="NCBI Taxonomy" id="34508"/>
    <lineage>
        <taxon>Eukaryota</taxon>
        <taxon>Metazoa</taxon>
        <taxon>Ecdysozoa</taxon>
        <taxon>Nematoda</taxon>
        <taxon>Chromadorea</taxon>
        <taxon>Rhabditida</taxon>
        <taxon>Tylenchina</taxon>
        <taxon>Panagrolaimomorpha</taxon>
        <taxon>Strongyloidoidea</taxon>
        <taxon>Steinernematidae</taxon>
        <taxon>Steinernema</taxon>
    </lineage>
</organism>
<protein>
    <recommendedName>
        <fullName evidence="5">Plastocyanin-like domain-containing protein</fullName>
    </recommendedName>
</protein>
<evidence type="ECO:0000313" key="7">
    <source>
        <dbReference type="Proteomes" id="UP000298663"/>
    </source>
</evidence>
<dbReference type="InterPro" id="IPR011706">
    <property type="entry name" value="Cu-oxidase_C"/>
</dbReference>